<keyword evidence="1" id="KW-0472">Membrane</keyword>
<protein>
    <submittedName>
        <fullName evidence="3">Putative secreted protein with PEP-CTERM sorting signal</fullName>
    </submittedName>
</protein>
<proteinExistence type="predicted"/>
<feature type="chain" id="PRO_5020974071" evidence="2">
    <location>
        <begin position="23"/>
        <end position="195"/>
    </location>
</feature>
<evidence type="ECO:0000313" key="3">
    <source>
        <dbReference type="EMBL" id="RZU39236.1"/>
    </source>
</evidence>
<reference evidence="3 4" key="1">
    <citation type="submission" date="2019-02" db="EMBL/GenBank/DDBJ databases">
        <title>Genomic Encyclopedia of Archaeal and Bacterial Type Strains, Phase II (KMG-II): from individual species to whole genera.</title>
        <authorList>
            <person name="Goeker M."/>
        </authorList>
    </citation>
    <scope>NUCLEOTIDE SEQUENCE [LARGE SCALE GENOMIC DNA]</scope>
    <source>
        <strain evidence="3 4">DSM 18101</strain>
    </source>
</reference>
<evidence type="ECO:0000256" key="2">
    <source>
        <dbReference type="SAM" id="SignalP"/>
    </source>
</evidence>
<evidence type="ECO:0000313" key="4">
    <source>
        <dbReference type="Proteomes" id="UP000292958"/>
    </source>
</evidence>
<keyword evidence="1" id="KW-1133">Transmembrane helix</keyword>
<feature type="signal peptide" evidence="2">
    <location>
        <begin position="1"/>
        <end position="22"/>
    </location>
</feature>
<accession>A0A4V2G435</accession>
<gene>
    <name evidence="3" type="ORF">BDD14_0591</name>
</gene>
<keyword evidence="4" id="KW-1185">Reference proteome</keyword>
<comment type="caution">
    <text evidence="3">The sequence shown here is derived from an EMBL/GenBank/DDBJ whole genome shotgun (WGS) entry which is preliminary data.</text>
</comment>
<dbReference type="Proteomes" id="UP000292958">
    <property type="component" value="Unassembled WGS sequence"/>
</dbReference>
<evidence type="ECO:0000256" key="1">
    <source>
        <dbReference type="SAM" id="Phobius"/>
    </source>
</evidence>
<feature type="transmembrane region" description="Helical" evidence="1">
    <location>
        <begin position="167"/>
        <end position="184"/>
    </location>
</feature>
<keyword evidence="2" id="KW-0732">Signal</keyword>
<sequence>MRMFRFFFALALICGLSSAAKADQADFRLVILDPDYITHPIFSTPYEFSFAPCVDGQLPTNVVSSYQGCFSGVNRTGNDWVGVEMVVSNTDDLGSQPASCALDGSEDIYSATNCGLSLDESRYILNFSIGNIPNNGTFVIAEDGVDPSLFPTVSLVAITSPVPEPSSLLFLSTGFFCAVLFLLWRNSFLTRLSNL</sequence>
<keyword evidence="1" id="KW-0812">Transmembrane</keyword>
<organism evidence="3 4">
    <name type="scientific">Edaphobacter modestus</name>
    <dbReference type="NCBI Taxonomy" id="388466"/>
    <lineage>
        <taxon>Bacteria</taxon>
        <taxon>Pseudomonadati</taxon>
        <taxon>Acidobacteriota</taxon>
        <taxon>Terriglobia</taxon>
        <taxon>Terriglobales</taxon>
        <taxon>Acidobacteriaceae</taxon>
        <taxon>Edaphobacter</taxon>
    </lineage>
</organism>
<dbReference type="EMBL" id="SHKW01000001">
    <property type="protein sequence ID" value="RZU39236.1"/>
    <property type="molecule type" value="Genomic_DNA"/>
</dbReference>
<dbReference type="OrthoDB" id="9845388at2"/>
<dbReference type="AlphaFoldDB" id="A0A4V2G435"/>
<dbReference type="RefSeq" id="WP_130417477.1">
    <property type="nucleotide sequence ID" value="NZ_SHKW01000001.1"/>
</dbReference>
<name>A0A4V2G435_9BACT</name>